<evidence type="ECO:0000313" key="1">
    <source>
        <dbReference type="EMBL" id="TDG37504.1"/>
    </source>
</evidence>
<proteinExistence type="predicted"/>
<gene>
    <name evidence="1" type="ORF">EZJ43_03875</name>
</gene>
<comment type="caution">
    <text evidence="1">The sequence shown here is derived from an EMBL/GenBank/DDBJ whole genome shotgun (WGS) entry which is preliminary data.</text>
</comment>
<organism evidence="1 2">
    <name type="scientific">Pedobacter changchengzhani</name>
    <dbReference type="NCBI Taxonomy" id="2529274"/>
    <lineage>
        <taxon>Bacteria</taxon>
        <taxon>Pseudomonadati</taxon>
        <taxon>Bacteroidota</taxon>
        <taxon>Sphingobacteriia</taxon>
        <taxon>Sphingobacteriales</taxon>
        <taxon>Sphingobacteriaceae</taxon>
        <taxon>Pedobacter</taxon>
    </lineage>
</organism>
<sequence length="114" mass="13134">MEQPVEMNTLSQILEKLRLKGKDNELKMTDHGKMQSDNGKIYTPEDLTIVKTYRFEGMSDPGDNSVLYILVDQDNEMSYIIDAYGLYSDHDGPAFDDFLKKINTADRDEQELFS</sequence>
<evidence type="ECO:0008006" key="3">
    <source>
        <dbReference type="Google" id="ProtNLM"/>
    </source>
</evidence>
<name>A0A4R5MP14_9SPHI</name>
<dbReference type="Proteomes" id="UP000295668">
    <property type="component" value="Unassembled WGS sequence"/>
</dbReference>
<dbReference type="OrthoDB" id="8418771at2"/>
<accession>A0A4R5MP14</accession>
<dbReference type="EMBL" id="SJCY01000002">
    <property type="protein sequence ID" value="TDG37504.1"/>
    <property type="molecule type" value="Genomic_DNA"/>
</dbReference>
<dbReference type="AlphaFoldDB" id="A0A4R5MP14"/>
<protein>
    <recommendedName>
        <fullName evidence="3">Phosphoribosylpyrophosphate synthetase</fullName>
    </recommendedName>
</protein>
<reference evidence="1 2" key="1">
    <citation type="submission" date="2019-02" db="EMBL/GenBank/DDBJ databases">
        <title>Pedobacter sp. nov., a novel speices isolated from soil of pinguins habitat in Antarcitica.</title>
        <authorList>
            <person name="He R.-H."/>
        </authorList>
    </citation>
    <scope>NUCLEOTIDE SEQUENCE [LARGE SCALE GENOMIC DNA]</scope>
    <source>
        <strain evidence="1 2">E01020</strain>
    </source>
</reference>
<keyword evidence="2" id="KW-1185">Reference proteome</keyword>
<evidence type="ECO:0000313" key="2">
    <source>
        <dbReference type="Proteomes" id="UP000295668"/>
    </source>
</evidence>